<protein>
    <submittedName>
        <fullName evidence="4">I-set domain-containing protein</fullName>
    </submittedName>
</protein>
<dbReference type="InterPro" id="IPR013098">
    <property type="entry name" value="Ig_I-set"/>
</dbReference>
<evidence type="ECO:0000313" key="3">
    <source>
        <dbReference type="Proteomes" id="UP000050761"/>
    </source>
</evidence>
<dbReference type="InterPro" id="IPR036179">
    <property type="entry name" value="Ig-like_dom_sf"/>
</dbReference>
<reference evidence="4" key="2">
    <citation type="submission" date="2019-09" db="UniProtKB">
        <authorList>
            <consortium name="WormBaseParasite"/>
        </authorList>
    </citation>
    <scope>IDENTIFICATION</scope>
</reference>
<reference evidence="2 3" key="1">
    <citation type="submission" date="2018-11" db="EMBL/GenBank/DDBJ databases">
        <authorList>
            <consortium name="Pathogen Informatics"/>
        </authorList>
    </citation>
    <scope>NUCLEOTIDE SEQUENCE [LARGE SCALE GENOMIC DNA]</scope>
</reference>
<dbReference type="WBParaSite" id="HPBE_0001584201-mRNA-1">
    <property type="protein sequence ID" value="HPBE_0001584201-mRNA-1"/>
    <property type="gene ID" value="HPBE_0001584201"/>
</dbReference>
<proteinExistence type="predicted"/>
<name>A0A183G380_HELPZ</name>
<evidence type="ECO:0000313" key="2">
    <source>
        <dbReference type="EMBL" id="VDP04101.1"/>
    </source>
</evidence>
<dbReference type="OrthoDB" id="5970915at2759"/>
<accession>A0A183G380</accession>
<sequence length="80" mass="9058">MSNCILGKPTPSVEWLDNHGQLIAPDSDRFKIANVGLTTVLIIRRLRIEDKGDFKLRVRNRCGEDAFAIAIQSRQFCISE</sequence>
<evidence type="ECO:0000313" key="4">
    <source>
        <dbReference type="WBParaSite" id="HPBE_0001584201-mRNA-1"/>
    </source>
</evidence>
<feature type="domain" description="Immunoglobulin I-set" evidence="1">
    <location>
        <begin position="5"/>
        <end position="69"/>
    </location>
</feature>
<dbReference type="Gene3D" id="2.60.40.10">
    <property type="entry name" value="Immunoglobulins"/>
    <property type="match status" value="1"/>
</dbReference>
<gene>
    <name evidence="2" type="ORF">HPBE_LOCUS15839</name>
</gene>
<evidence type="ECO:0000259" key="1">
    <source>
        <dbReference type="Pfam" id="PF07679"/>
    </source>
</evidence>
<dbReference type="Proteomes" id="UP000050761">
    <property type="component" value="Unassembled WGS sequence"/>
</dbReference>
<dbReference type="SUPFAM" id="SSF48726">
    <property type="entry name" value="Immunoglobulin"/>
    <property type="match status" value="1"/>
</dbReference>
<dbReference type="EMBL" id="UZAH01029072">
    <property type="protein sequence ID" value="VDP04101.1"/>
    <property type="molecule type" value="Genomic_DNA"/>
</dbReference>
<dbReference type="AlphaFoldDB" id="A0A183G380"/>
<accession>A0A3P7ZY43</accession>
<dbReference type="Pfam" id="PF07679">
    <property type="entry name" value="I-set"/>
    <property type="match status" value="1"/>
</dbReference>
<organism evidence="3 4">
    <name type="scientific">Heligmosomoides polygyrus</name>
    <name type="common">Parasitic roundworm</name>
    <dbReference type="NCBI Taxonomy" id="6339"/>
    <lineage>
        <taxon>Eukaryota</taxon>
        <taxon>Metazoa</taxon>
        <taxon>Ecdysozoa</taxon>
        <taxon>Nematoda</taxon>
        <taxon>Chromadorea</taxon>
        <taxon>Rhabditida</taxon>
        <taxon>Rhabditina</taxon>
        <taxon>Rhabditomorpha</taxon>
        <taxon>Strongyloidea</taxon>
        <taxon>Heligmosomidae</taxon>
        <taxon>Heligmosomoides</taxon>
    </lineage>
</organism>
<dbReference type="InterPro" id="IPR013783">
    <property type="entry name" value="Ig-like_fold"/>
</dbReference>
<keyword evidence="3" id="KW-1185">Reference proteome</keyword>